<evidence type="ECO:0000313" key="2">
    <source>
        <dbReference type="Proteomes" id="UP000182987"/>
    </source>
</evidence>
<dbReference type="KEGG" id="lrz:BJI69_07650"/>
<accession>A0A0G9H526</accession>
<dbReference type="OrthoDB" id="5955910at2"/>
<dbReference type="Proteomes" id="UP000182987">
    <property type="component" value="Chromosome"/>
</dbReference>
<dbReference type="EMBL" id="CP017480">
    <property type="protein sequence ID" value="APG03796.1"/>
    <property type="molecule type" value="Genomic_DNA"/>
</dbReference>
<dbReference type="RefSeq" id="WP_052767340.1">
    <property type="nucleotide sequence ID" value="NZ_CP017480.1"/>
</dbReference>
<dbReference type="AlphaFoldDB" id="A0A0G9H526"/>
<gene>
    <name evidence="1" type="ORF">BJI69_07650</name>
</gene>
<dbReference type="PATRIC" id="fig|1440763.5.peg.3773"/>
<name>A0A0G9H526_9GAMM</name>
<sequence length="159" mass="16755">MSNKGKSKPVIPRKSPSLKPAAEYRHPSFYPPQEPLTRKRTVAITLGVLGAAAVGFATLGGKDVQRNSYTSQEDCEHDYATGQCTREQPVGSSGYSGGGYHYYGPWYRSDWRSGTFKGDPGPGRSYASGLGSSGHGPTGFDFGSRGGFGSSGHVSARGG</sequence>
<organism evidence="1 2">
    <name type="scientific">Luteibacter rhizovicinus DSM 16549</name>
    <dbReference type="NCBI Taxonomy" id="1440763"/>
    <lineage>
        <taxon>Bacteria</taxon>
        <taxon>Pseudomonadati</taxon>
        <taxon>Pseudomonadota</taxon>
        <taxon>Gammaproteobacteria</taxon>
        <taxon>Lysobacterales</taxon>
        <taxon>Rhodanobacteraceae</taxon>
        <taxon>Luteibacter</taxon>
    </lineage>
</organism>
<proteinExistence type="predicted"/>
<evidence type="ECO:0000313" key="1">
    <source>
        <dbReference type="EMBL" id="APG03796.1"/>
    </source>
</evidence>
<reference evidence="2" key="1">
    <citation type="submission" date="2016-09" db="EMBL/GenBank/DDBJ databases">
        <authorList>
            <person name="Lysoe E."/>
        </authorList>
    </citation>
    <scope>NUCLEOTIDE SEQUENCE [LARGE SCALE GENOMIC DNA]</scope>
    <source>
        <strain evidence="2">LJ96T</strain>
    </source>
</reference>
<protein>
    <submittedName>
        <fullName evidence="1">Uncharacterized protein</fullName>
    </submittedName>
</protein>
<dbReference type="STRING" id="1440763.BJI69_07650"/>
<keyword evidence="2" id="KW-1185">Reference proteome</keyword>